<evidence type="ECO:0000256" key="4">
    <source>
        <dbReference type="ARBA" id="ARBA00022679"/>
    </source>
</evidence>
<protein>
    <submittedName>
        <fullName evidence="8">PLP-dependent transferase</fullName>
    </submittedName>
</protein>
<evidence type="ECO:0000256" key="6">
    <source>
        <dbReference type="SAM" id="MobiDB-lite"/>
    </source>
</evidence>
<dbReference type="Gene3D" id="3.40.640.10">
    <property type="entry name" value="Type I PLP-dependent aspartate aminotransferase-like (Major domain)"/>
    <property type="match status" value="1"/>
</dbReference>
<keyword evidence="4 8" id="KW-0808">Transferase</keyword>
<evidence type="ECO:0000313" key="8">
    <source>
        <dbReference type="EMBL" id="ODQ66621.1"/>
    </source>
</evidence>
<organism evidence="8 9">
    <name type="scientific">Nadsonia fulvescens var. elongata DSM 6958</name>
    <dbReference type="NCBI Taxonomy" id="857566"/>
    <lineage>
        <taxon>Eukaryota</taxon>
        <taxon>Fungi</taxon>
        <taxon>Dikarya</taxon>
        <taxon>Ascomycota</taxon>
        <taxon>Saccharomycotina</taxon>
        <taxon>Dipodascomycetes</taxon>
        <taxon>Dipodascales</taxon>
        <taxon>Dipodascales incertae sedis</taxon>
        <taxon>Nadsonia</taxon>
    </lineage>
</organism>
<dbReference type="InterPro" id="IPR015421">
    <property type="entry name" value="PyrdxlP-dep_Trfase_major"/>
</dbReference>
<evidence type="ECO:0000256" key="1">
    <source>
        <dbReference type="ARBA" id="ARBA00001933"/>
    </source>
</evidence>
<keyword evidence="3" id="KW-0032">Aminotransferase</keyword>
<feature type="compositionally biased region" description="Polar residues" evidence="6">
    <location>
        <begin position="13"/>
        <end position="32"/>
    </location>
</feature>
<dbReference type="PANTHER" id="PTHR46383">
    <property type="entry name" value="ASPARTATE AMINOTRANSFERASE"/>
    <property type="match status" value="1"/>
</dbReference>
<dbReference type="OrthoDB" id="2108at2759"/>
<evidence type="ECO:0000256" key="5">
    <source>
        <dbReference type="ARBA" id="ARBA00022898"/>
    </source>
</evidence>
<dbReference type="InterPro" id="IPR015424">
    <property type="entry name" value="PyrdxlP-dep_Trfase"/>
</dbReference>
<dbReference type="PANTHER" id="PTHR46383:SF1">
    <property type="entry name" value="ASPARTATE AMINOTRANSFERASE"/>
    <property type="match status" value="1"/>
</dbReference>
<feature type="domain" description="Aminotransferase class I/classII large" evidence="7">
    <location>
        <begin position="77"/>
        <end position="414"/>
    </location>
</feature>
<dbReference type="EMBL" id="KV454408">
    <property type="protein sequence ID" value="ODQ66621.1"/>
    <property type="molecule type" value="Genomic_DNA"/>
</dbReference>
<reference evidence="8 9" key="1">
    <citation type="journal article" date="2016" name="Proc. Natl. Acad. Sci. U.S.A.">
        <title>Comparative genomics of biotechnologically important yeasts.</title>
        <authorList>
            <person name="Riley R."/>
            <person name="Haridas S."/>
            <person name="Wolfe K.H."/>
            <person name="Lopes M.R."/>
            <person name="Hittinger C.T."/>
            <person name="Goeker M."/>
            <person name="Salamov A.A."/>
            <person name="Wisecaver J.H."/>
            <person name="Long T.M."/>
            <person name="Calvey C.H."/>
            <person name="Aerts A.L."/>
            <person name="Barry K.W."/>
            <person name="Choi C."/>
            <person name="Clum A."/>
            <person name="Coughlan A.Y."/>
            <person name="Deshpande S."/>
            <person name="Douglass A.P."/>
            <person name="Hanson S.J."/>
            <person name="Klenk H.-P."/>
            <person name="LaButti K.M."/>
            <person name="Lapidus A."/>
            <person name="Lindquist E.A."/>
            <person name="Lipzen A.M."/>
            <person name="Meier-Kolthoff J.P."/>
            <person name="Ohm R.A."/>
            <person name="Otillar R.P."/>
            <person name="Pangilinan J.L."/>
            <person name="Peng Y."/>
            <person name="Rokas A."/>
            <person name="Rosa C.A."/>
            <person name="Scheuner C."/>
            <person name="Sibirny A.A."/>
            <person name="Slot J.C."/>
            <person name="Stielow J.B."/>
            <person name="Sun H."/>
            <person name="Kurtzman C.P."/>
            <person name="Blackwell M."/>
            <person name="Grigoriev I.V."/>
            <person name="Jeffries T.W."/>
        </authorList>
    </citation>
    <scope>NUCLEOTIDE SEQUENCE [LARGE SCALE GENOMIC DNA]</scope>
    <source>
        <strain evidence="8 9">DSM 6958</strain>
    </source>
</reference>
<proteinExistence type="inferred from homology"/>
<keyword evidence="9" id="KW-1185">Reference proteome</keyword>
<gene>
    <name evidence="8" type="ORF">NADFUDRAFT_50534</name>
</gene>
<feature type="region of interest" description="Disordered" evidence="6">
    <location>
        <begin position="1"/>
        <end position="33"/>
    </location>
</feature>
<comment type="cofactor">
    <cofactor evidence="1">
        <name>pyridoxal 5'-phosphate</name>
        <dbReference type="ChEBI" id="CHEBI:597326"/>
    </cofactor>
</comment>
<dbReference type="AlphaFoldDB" id="A0A1E3PMF0"/>
<name>A0A1E3PMF0_9ASCO</name>
<dbReference type="CDD" id="cd00609">
    <property type="entry name" value="AAT_like"/>
    <property type="match status" value="1"/>
</dbReference>
<dbReference type="InterPro" id="IPR004839">
    <property type="entry name" value="Aminotransferase_I/II_large"/>
</dbReference>
<evidence type="ECO:0000313" key="9">
    <source>
        <dbReference type="Proteomes" id="UP000095009"/>
    </source>
</evidence>
<evidence type="ECO:0000256" key="2">
    <source>
        <dbReference type="ARBA" id="ARBA00007441"/>
    </source>
</evidence>
<sequence>MCPTDSGLEGSHRTLQSETGPLYQSASGTSTPIPLPEVYTKLAQREPGLDAKQVSTGVVWATERAEEKGYRKEDPSWINFGQGAPESGPIPGCFDRPTSIPISEQSKEYGSTAGIKKLRHAVAELYNNHYREGKESQYTYENVCIVPGGRAGLIRIASILQDCYLSFFFPDYTAYSEMLSLFKNFSPIPVPLDETDKYHIHLDIIKAELHRGVTALLTSNPRNPTGQCLRGNHLQELQDMCRKSCLLIMDEFYSRYNYTMGCDGSGISAASNVIDVNEDHVLIIDGLTKAFRLPGWRVCWIVGPKSYIKALSTAGSYLDGGCNVPFQEAAVSFLEPNLVKREMAALQVHFKTKRDYCIDRLQKMGFVFKYIPDFTFYIWLDLSPLPARISTAMRFFQELLKEKTIVVPGFFFDLNPLARREVFDSPMFKFVRLSYGPEMGSLVKGMDAIERVINKHKKIEE</sequence>
<dbReference type="STRING" id="857566.A0A1E3PMF0"/>
<dbReference type="Pfam" id="PF00155">
    <property type="entry name" value="Aminotran_1_2"/>
    <property type="match status" value="1"/>
</dbReference>
<comment type="similarity">
    <text evidence="2">Belongs to the class-I pyridoxal-phosphate-dependent aminotransferase family.</text>
</comment>
<evidence type="ECO:0000259" key="7">
    <source>
        <dbReference type="Pfam" id="PF00155"/>
    </source>
</evidence>
<dbReference type="GO" id="GO:0006520">
    <property type="term" value="P:amino acid metabolic process"/>
    <property type="evidence" value="ECO:0007669"/>
    <property type="project" value="InterPro"/>
</dbReference>
<dbReference type="GO" id="GO:0030170">
    <property type="term" value="F:pyridoxal phosphate binding"/>
    <property type="evidence" value="ECO:0007669"/>
    <property type="project" value="InterPro"/>
</dbReference>
<keyword evidence="5" id="KW-0663">Pyridoxal phosphate</keyword>
<dbReference type="SUPFAM" id="SSF53383">
    <property type="entry name" value="PLP-dependent transferases"/>
    <property type="match status" value="1"/>
</dbReference>
<dbReference type="Proteomes" id="UP000095009">
    <property type="component" value="Unassembled WGS sequence"/>
</dbReference>
<dbReference type="GO" id="GO:0008483">
    <property type="term" value="F:transaminase activity"/>
    <property type="evidence" value="ECO:0007669"/>
    <property type="project" value="UniProtKB-KW"/>
</dbReference>
<accession>A0A1E3PMF0</accession>
<dbReference type="InterPro" id="IPR050596">
    <property type="entry name" value="AspAT/PAT-like"/>
</dbReference>
<evidence type="ECO:0000256" key="3">
    <source>
        <dbReference type="ARBA" id="ARBA00022576"/>
    </source>
</evidence>